<dbReference type="AlphaFoldDB" id="A0A5C5Z7J4"/>
<dbReference type="InterPro" id="IPR007055">
    <property type="entry name" value="BON_dom"/>
</dbReference>
<feature type="chain" id="PRO_5022905514" evidence="1">
    <location>
        <begin position="24"/>
        <end position="406"/>
    </location>
</feature>
<comment type="caution">
    <text evidence="3">The sequence shown here is derived from an EMBL/GenBank/DDBJ whole genome shotgun (WGS) entry which is preliminary data.</text>
</comment>
<accession>A0A5C5Z7J4</accession>
<dbReference type="RefSeq" id="WP_146400228.1">
    <property type="nucleotide sequence ID" value="NZ_SJPJ01000001.1"/>
</dbReference>
<dbReference type="PROSITE" id="PS50914">
    <property type="entry name" value="BON"/>
    <property type="match status" value="2"/>
</dbReference>
<feature type="domain" description="BON" evidence="2">
    <location>
        <begin position="188"/>
        <end position="259"/>
    </location>
</feature>
<dbReference type="InterPro" id="IPR051686">
    <property type="entry name" value="Lipoprotein_DolP"/>
</dbReference>
<evidence type="ECO:0000259" key="2">
    <source>
        <dbReference type="PROSITE" id="PS50914"/>
    </source>
</evidence>
<dbReference type="Proteomes" id="UP000315010">
    <property type="component" value="Unassembled WGS sequence"/>
</dbReference>
<evidence type="ECO:0000256" key="1">
    <source>
        <dbReference type="SAM" id="SignalP"/>
    </source>
</evidence>
<dbReference type="Pfam" id="PF04972">
    <property type="entry name" value="BON"/>
    <property type="match status" value="2"/>
</dbReference>
<protein>
    <submittedName>
        <fullName evidence="3">BON domain protein</fullName>
    </submittedName>
</protein>
<dbReference type="OrthoDB" id="282501at2"/>
<dbReference type="PANTHER" id="PTHR34606">
    <property type="entry name" value="BON DOMAIN-CONTAINING PROTEIN"/>
    <property type="match status" value="1"/>
</dbReference>
<organism evidence="3 4">
    <name type="scientific">Novipirellula herctigrandis</name>
    <dbReference type="NCBI Taxonomy" id="2527986"/>
    <lineage>
        <taxon>Bacteria</taxon>
        <taxon>Pseudomonadati</taxon>
        <taxon>Planctomycetota</taxon>
        <taxon>Planctomycetia</taxon>
        <taxon>Pirellulales</taxon>
        <taxon>Pirellulaceae</taxon>
        <taxon>Novipirellula</taxon>
    </lineage>
</organism>
<evidence type="ECO:0000313" key="4">
    <source>
        <dbReference type="Proteomes" id="UP000315010"/>
    </source>
</evidence>
<keyword evidence="1" id="KW-0732">Signal</keyword>
<sequence length="406" mass="43277" precursor="true">MRRKYFGLAIAAIAALGPMQVWGGDREIAEQIITRLKVNRDAGALKDFTLDMKVDKGVVLFRGNVSQPSQKDLVLKTAEGLEGISEVIDEVTVTPTTQPVAEDTKVVRPTKSVAVVKPEPVKPQKAESEFSLSRALAAQAATIENELVAKKAHVAQATMPKLESQQVMPGEVRPTAAVDLNTSPIVHSDENLVSSVVEALGKAQQSGQLRGFGVDVSSNSGVLHLKGRAASAAQRDAILDIASSVSGVNGVHDSIQVPSTATLAPAPAAELRDPAPQYAGTPAQMASAQAGANTMAAPYRMNQQHQVQANPAGYATGAPMMGTPVPMAPYSGGGAPRYDSPNLPNYAWPGYSASPNYAALTYPQQYSPSAWPYIGPFYPYPQVPLGWRKVSLEWDDGWWFLDFTDK</sequence>
<name>A0A5C5Z7J4_9BACT</name>
<dbReference type="PANTHER" id="PTHR34606:SF15">
    <property type="entry name" value="BON DOMAIN-CONTAINING PROTEIN"/>
    <property type="match status" value="1"/>
</dbReference>
<proteinExistence type="predicted"/>
<keyword evidence="4" id="KW-1185">Reference proteome</keyword>
<reference evidence="3 4" key="1">
    <citation type="submission" date="2019-02" db="EMBL/GenBank/DDBJ databases">
        <title>Deep-cultivation of Planctomycetes and their phenomic and genomic characterization uncovers novel biology.</title>
        <authorList>
            <person name="Wiegand S."/>
            <person name="Jogler M."/>
            <person name="Boedeker C."/>
            <person name="Pinto D."/>
            <person name="Vollmers J."/>
            <person name="Rivas-Marin E."/>
            <person name="Kohn T."/>
            <person name="Peeters S.H."/>
            <person name="Heuer A."/>
            <person name="Rast P."/>
            <person name="Oberbeckmann S."/>
            <person name="Bunk B."/>
            <person name="Jeske O."/>
            <person name="Meyerdierks A."/>
            <person name="Storesund J.E."/>
            <person name="Kallscheuer N."/>
            <person name="Luecker S."/>
            <person name="Lage O.M."/>
            <person name="Pohl T."/>
            <person name="Merkel B.J."/>
            <person name="Hornburger P."/>
            <person name="Mueller R.-W."/>
            <person name="Bruemmer F."/>
            <person name="Labrenz M."/>
            <person name="Spormann A.M."/>
            <person name="Op Den Camp H."/>
            <person name="Overmann J."/>
            <person name="Amann R."/>
            <person name="Jetten M.S.M."/>
            <person name="Mascher T."/>
            <person name="Medema M.H."/>
            <person name="Devos D.P."/>
            <person name="Kaster A.-K."/>
            <person name="Ovreas L."/>
            <person name="Rohde M."/>
            <person name="Galperin M.Y."/>
            <person name="Jogler C."/>
        </authorList>
    </citation>
    <scope>NUCLEOTIDE SEQUENCE [LARGE SCALE GENOMIC DNA]</scope>
    <source>
        <strain evidence="3 4">CA13</strain>
    </source>
</reference>
<feature type="domain" description="BON" evidence="2">
    <location>
        <begin position="24"/>
        <end position="95"/>
    </location>
</feature>
<feature type="signal peptide" evidence="1">
    <location>
        <begin position="1"/>
        <end position="23"/>
    </location>
</feature>
<evidence type="ECO:0000313" key="3">
    <source>
        <dbReference type="EMBL" id="TWT83218.1"/>
    </source>
</evidence>
<dbReference type="Gene3D" id="3.30.1340.30">
    <property type="match status" value="2"/>
</dbReference>
<dbReference type="EMBL" id="SJPJ01000001">
    <property type="protein sequence ID" value="TWT83218.1"/>
    <property type="molecule type" value="Genomic_DNA"/>
</dbReference>
<gene>
    <name evidence="3" type="ORF">CA13_46810</name>
</gene>